<dbReference type="InterPro" id="IPR011006">
    <property type="entry name" value="CheY-like_superfamily"/>
</dbReference>
<organism evidence="17 18">
    <name type="scientific">Chytriomyces confervae</name>
    <dbReference type="NCBI Taxonomy" id="246404"/>
    <lineage>
        <taxon>Eukaryota</taxon>
        <taxon>Fungi</taxon>
        <taxon>Fungi incertae sedis</taxon>
        <taxon>Chytridiomycota</taxon>
        <taxon>Chytridiomycota incertae sedis</taxon>
        <taxon>Chytridiomycetes</taxon>
        <taxon>Chytridiales</taxon>
        <taxon>Chytriomycetaceae</taxon>
        <taxon>Chytriomyces</taxon>
    </lineage>
</organism>
<evidence type="ECO:0000259" key="16">
    <source>
        <dbReference type="PROSITE" id="PS50957"/>
    </source>
</evidence>
<feature type="region of interest" description="Disordered" evidence="13">
    <location>
        <begin position="951"/>
        <end position="978"/>
    </location>
</feature>
<dbReference type="PANTHER" id="PTHR14159:SF0">
    <property type="entry name" value="ATAXIN-3-RELATED"/>
    <property type="match status" value="1"/>
</dbReference>
<dbReference type="PROSITE" id="PS50110">
    <property type="entry name" value="RESPONSE_REGULATORY"/>
    <property type="match status" value="2"/>
</dbReference>
<feature type="active site" evidence="12">
    <location>
        <position position="139"/>
    </location>
</feature>
<dbReference type="CDD" id="cd17546">
    <property type="entry name" value="REC_hyHK_CKI1_RcsC-like"/>
    <property type="match status" value="1"/>
</dbReference>
<feature type="domain" description="Josephin" evidence="16">
    <location>
        <begin position="6"/>
        <end position="185"/>
    </location>
</feature>
<comment type="subcellular location">
    <subcellularLocation>
        <location evidence="2">Nucleus</location>
    </subcellularLocation>
</comment>
<evidence type="ECO:0000256" key="13">
    <source>
        <dbReference type="SAM" id="MobiDB-lite"/>
    </source>
</evidence>
<evidence type="ECO:0000256" key="11">
    <source>
        <dbReference type="PROSITE-ProRule" id="PRU00169"/>
    </source>
</evidence>
<feature type="domain" description="Response regulatory" evidence="15">
    <location>
        <begin position="1236"/>
        <end position="1350"/>
    </location>
</feature>
<dbReference type="SMART" id="SM01246">
    <property type="entry name" value="Josephin"/>
    <property type="match status" value="1"/>
</dbReference>
<dbReference type="CDD" id="cd00156">
    <property type="entry name" value="REC"/>
    <property type="match status" value="1"/>
</dbReference>
<comment type="catalytic activity">
    <reaction evidence="1">
        <text>Thiol-dependent hydrolysis of ester, thioester, amide, peptide and isopeptide bonds formed by the C-terminal Gly of ubiquitin (a 76-residue protein attached to proteins as an intracellular targeting signal).</text>
        <dbReference type="EC" id="3.4.19.12"/>
    </reaction>
</comment>
<feature type="transmembrane region" description="Helical" evidence="14">
    <location>
        <begin position="369"/>
        <end position="387"/>
    </location>
</feature>
<name>A0A507FEK3_9FUNG</name>
<feature type="modified residue" description="4-aspartylphosphate" evidence="11">
    <location>
        <position position="1505"/>
    </location>
</feature>
<keyword evidence="9" id="KW-0804">Transcription</keyword>
<feature type="transmembrane region" description="Helical" evidence="14">
    <location>
        <begin position="460"/>
        <end position="480"/>
    </location>
</feature>
<protein>
    <recommendedName>
        <fullName evidence="3">ubiquitinyl hydrolase 1</fullName>
        <ecNumber evidence="3">3.4.19.12</ecNumber>
    </recommendedName>
</protein>
<feature type="region of interest" description="Disordered" evidence="13">
    <location>
        <begin position="1011"/>
        <end position="1037"/>
    </location>
</feature>
<evidence type="ECO:0000313" key="18">
    <source>
        <dbReference type="Proteomes" id="UP000320333"/>
    </source>
</evidence>
<dbReference type="GO" id="GO:0016579">
    <property type="term" value="P:protein deubiquitination"/>
    <property type="evidence" value="ECO:0007669"/>
    <property type="project" value="InterPro"/>
</dbReference>
<evidence type="ECO:0000256" key="8">
    <source>
        <dbReference type="ARBA" id="ARBA00023015"/>
    </source>
</evidence>
<feature type="region of interest" description="Disordered" evidence="13">
    <location>
        <begin position="1183"/>
        <end position="1228"/>
    </location>
</feature>
<dbReference type="PRINTS" id="PR01233">
    <property type="entry name" value="JOSEPHIN"/>
</dbReference>
<evidence type="ECO:0000259" key="15">
    <source>
        <dbReference type="PROSITE" id="PS50110"/>
    </source>
</evidence>
<evidence type="ECO:0000256" key="4">
    <source>
        <dbReference type="ARBA" id="ARBA00022670"/>
    </source>
</evidence>
<dbReference type="GO" id="GO:0005634">
    <property type="term" value="C:nucleus"/>
    <property type="evidence" value="ECO:0007669"/>
    <property type="project" value="UniProtKB-SubCell"/>
</dbReference>
<dbReference type="Gene3D" id="1.10.287.10">
    <property type="entry name" value="S15/NS1, RNA-binding"/>
    <property type="match status" value="1"/>
</dbReference>
<gene>
    <name evidence="17" type="ORF">CcCBS67573_g04089</name>
</gene>
<feature type="compositionally biased region" description="Low complexity" evidence="13">
    <location>
        <begin position="964"/>
        <end position="978"/>
    </location>
</feature>
<feature type="region of interest" description="Disordered" evidence="13">
    <location>
        <begin position="1128"/>
        <end position="1156"/>
    </location>
</feature>
<feature type="compositionally biased region" description="Low complexity" evidence="13">
    <location>
        <begin position="1202"/>
        <end position="1216"/>
    </location>
</feature>
<dbReference type="Gene3D" id="3.40.50.2300">
    <property type="match status" value="2"/>
</dbReference>
<dbReference type="EC" id="3.4.19.12" evidence="3"/>
<keyword evidence="18" id="KW-1185">Reference proteome</keyword>
<feature type="region of interest" description="Disordered" evidence="13">
    <location>
        <begin position="1391"/>
        <end position="1410"/>
    </location>
</feature>
<keyword evidence="14" id="KW-0812">Transmembrane</keyword>
<evidence type="ECO:0000256" key="9">
    <source>
        <dbReference type="ARBA" id="ARBA00023163"/>
    </source>
</evidence>
<dbReference type="Pfam" id="PF02099">
    <property type="entry name" value="Josephin"/>
    <property type="match status" value="1"/>
</dbReference>
<feature type="transmembrane region" description="Helical" evidence="14">
    <location>
        <begin position="426"/>
        <end position="448"/>
    </location>
</feature>
<evidence type="ECO:0000313" key="17">
    <source>
        <dbReference type="EMBL" id="TPX74653.1"/>
    </source>
</evidence>
<feature type="modified residue" description="4-aspartylphosphate" evidence="11">
    <location>
        <position position="1287"/>
    </location>
</feature>
<dbReference type="STRING" id="246404.A0A507FEK3"/>
<keyword evidence="8" id="KW-0805">Transcription regulation</keyword>
<dbReference type="OrthoDB" id="10063692at2759"/>
<feature type="compositionally biased region" description="Basic residues" evidence="13">
    <location>
        <begin position="1142"/>
        <end position="1151"/>
    </location>
</feature>
<evidence type="ECO:0000256" key="12">
    <source>
        <dbReference type="PROSITE-ProRule" id="PRU00331"/>
    </source>
</evidence>
<dbReference type="GO" id="GO:0000160">
    <property type="term" value="P:phosphorelay signal transduction system"/>
    <property type="evidence" value="ECO:0007669"/>
    <property type="project" value="InterPro"/>
</dbReference>
<feature type="compositionally biased region" description="Basic and acidic residues" evidence="13">
    <location>
        <begin position="914"/>
        <end position="926"/>
    </location>
</feature>
<feature type="domain" description="Response regulatory" evidence="15">
    <location>
        <begin position="1454"/>
        <end position="1571"/>
    </location>
</feature>
<evidence type="ECO:0000256" key="2">
    <source>
        <dbReference type="ARBA" id="ARBA00004123"/>
    </source>
</evidence>
<dbReference type="Proteomes" id="UP000320333">
    <property type="component" value="Unassembled WGS sequence"/>
</dbReference>
<keyword evidence="5" id="KW-0833">Ubl conjugation pathway</keyword>
<keyword evidence="6 12" id="KW-0378">Hydrolase</keyword>
<evidence type="ECO:0000256" key="5">
    <source>
        <dbReference type="ARBA" id="ARBA00022786"/>
    </source>
</evidence>
<feature type="active site" evidence="12">
    <location>
        <position position="121"/>
    </location>
</feature>
<dbReference type="Pfam" id="PF00072">
    <property type="entry name" value="Response_reg"/>
    <property type="match status" value="2"/>
</dbReference>
<evidence type="ECO:0000256" key="1">
    <source>
        <dbReference type="ARBA" id="ARBA00000707"/>
    </source>
</evidence>
<feature type="transmembrane region" description="Helical" evidence="14">
    <location>
        <begin position="486"/>
        <end position="506"/>
    </location>
</feature>
<comment type="caution">
    <text evidence="17">The sequence shown here is derived from an EMBL/GenBank/DDBJ whole genome shotgun (WGS) entry which is preliminary data.</text>
</comment>
<keyword evidence="4" id="KW-0645">Protease</keyword>
<dbReference type="InterPro" id="IPR001789">
    <property type="entry name" value="Sig_transdc_resp-reg_receiver"/>
</dbReference>
<accession>A0A507FEK3</accession>
<dbReference type="InterPro" id="IPR006155">
    <property type="entry name" value="Josephin"/>
</dbReference>
<dbReference type="EMBL" id="QEAP01000115">
    <property type="protein sequence ID" value="TPX74653.1"/>
    <property type="molecule type" value="Genomic_DNA"/>
</dbReference>
<feature type="transmembrane region" description="Helical" evidence="14">
    <location>
        <begin position="518"/>
        <end position="535"/>
    </location>
</feature>
<dbReference type="GO" id="GO:0004843">
    <property type="term" value="F:cysteine-type deubiquitinase activity"/>
    <property type="evidence" value="ECO:0007669"/>
    <property type="project" value="UniProtKB-EC"/>
</dbReference>
<keyword evidence="14" id="KW-0472">Membrane</keyword>
<sequence length="1600" mass="172133">MDLIDLGIVFFERQEGQLCAQHALNSLLQGQYFSPVDLSQIASDLDNQELSALAEGGNNPPNTANFTSQNFDDSGFFSIQVIQNALSVWNLQLSPIGASSNAAIRNDPASAPAYILNLNEHWLTLRSFGKSRSRWYNLDSTKNQASYVSEFYLQALLSQLQADGYSVFLVQGVLPESDADAYAASVPEPPPQSMPGYEESRMKKQAQAAKEESKGLVAFSGKGYSLSAPLPPPLALASSSASPTDSELEAAIALSMGGNHSDDMDNDLQAAISMSLGNQQSQVKAKAETEIANLYNEMPDKKGHETASPERAESSNFLYELAFVGIWLASAYGLVRLSCAMSISGSVALWLSNGLHTAAIIVSSRHIRIVIPVGFLVVTCLGLLAKFDFQTATILSAVHAAEALGVAMVLYPVYKAKGFQSVKFLGVFLATAFTATLLASICRAYIVSANAPTTQSIPNLLLMDWLATALGYLLMVPPGIGGYESLSWTHIASTAGCAALSIITSFMIQRAQVYHTHLLVAFIQLGMSLTGATLANSFGASVVGTCGIVSNLGVAFLFGNETAENLFESVQASLYIHTPIQTAVLILALPMMNPYVQESWSSRNKNSEMMGEKLAPRVHVIATKPIIQELHGPAATQASEDSGELDYLRLACKKIHTPLIKISELSKTGKLKHDTAMKSIACQVDVALAQIEDILFVQKLDAGTIVKELTNVVMSDIISMPVSHALKVFKRRRIRFDQHCDSGGERILLDVPIFQKALLNMLIGPLDHLAIAPERILLELKCIPDNQAGDAPPQVHYKVTLTICNSSIVQTENTTSLFSDYPVKSDPNGKLLSLGQTLSIARKLVHLLGSKLEIATVTDSTWQIYFTLSCERGGSGSGSGSIIPPKIFSDMECSLSRFKTLSLMFPSGRSSKYNVEDSISRSKSENTNDTNSLHQSRGLIAAYQSVEKFKNSGSIDSNQDDSRSQSSKRSNASFDSRKSALSSLRRSLSTKNSVFFKKQVHYEDEIGNSVRELEGGAGKEPITGSTDDGIHTAGAGKKLGQIDSEKVSVSRQVSTNSLSLKVPGMSSHRGPSLSRNSSVRKTGDAFSSGLVQAPITADETEASEVYNVSSITAPKLNVEEAESIVVEFDEPGMNSSPVSRRNSARSLKRHSTGSANQKLIAATQTLAARNLKMSQIPDAPKNLQERASQEQQNVPPGISTGSDPLSSVDSKSPSSSGQDELDIPKQRNSDDWKQGKVLIVDDSSIFRRILRAILVSLSQQIEVIEASNGEEALLVCRECSLNLIFLDLEMPGMNGDEVLRHLRDTGDQTSVVLITSATISRDNAIRQAVAEVVPKPVSKDTIAGLVKKFSGVPATQSAGQNSFWNNVQEHAGGASTSAIVHEPRKFPVGKLLESPTEEPHTSFSLKRKPGLDNASIKTDNASIKTRDEDVASLSLKRQYGIETPPSSAPGPDKLALIVDDSGVSRSTLAKILKKTGLFYDIVEVSNGYDAVRLCTMRQFSIIFMDLAMPGMNGEEAAARILSTGVETPIVAVTGNIVRGSDGTTLKSVGIHYVLMKPVDRTAANELCRQLLGKESPNSVGLAEVQKSAKAGLGSMFSKDK</sequence>
<dbReference type="PROSITE" id="PS50957">
    <property type="entry name" value="JOSEPHIN"/>
    <property type="match status" value="1"/>
</dbReference>
<feature type="region of interest" description="Disordered" evidence="13">
    <location>
        <begin position="910"/>
        <end position="933"/>
    </location>
</feature>
<keyword evidence="14" id="KW-1133">Transmembrane helix</keyword>
<evidence type="ECO:0000256" key="7">
    <source>
        <dbReference type="ARBA" id="ARBA00022807"/>
    </source>
</evidence>
<keyword evidence="10" id="KW-0539">Nucleus</keyword>
<proteinExistence type="predicted"/>
<dbReference type="SUPFAM" id="SSF52172">
    <property type="entry name" value="CheY-like"/>
    <property type="match status" value="2"/>
</dbReference>
<dbReference type="GO" id="GO:0006508">
    <property type="term" value="P:proteolysis"/>
    <property type="evidence" value="ECO:0007669"/>
    <property type="project" value="UniProtKB-KW"/>
</dbReference>
<evidence type="ECO:0000256" key="10">
    <source>
        <dbReference type="ARBA" id="ARBA00023242"/>
    </source>
</evidence>
<keyword evidence="7" id="KW-0788">Thiol protease</keyword>
<dbReference type="SMART" id="SM00448">
    <property type="entry name" value="REC"/>
    <property type="match status" value="2"/>
</dbReference>
<evidence type="ECO:0000256" key="6">
    <source>
        <dbReference type="ARBA" id="ARBA00022801"/>
    </source>
</evidence>
<feature type="region of interest" description="Disordered" evidence="13">
    <location>
        <begin position="1060"/>
        <end position="1082"/>
    </location>
</feature>
<dbReference type="InterPro" id="IPR033865">
    <property type="entry name" value="Ataxin-3"/>
</dbReference>
<dbReference type="PANTHER" id="PTHR14159">
    <property type="entry name" value="ATAXIN-3-RELATED"/>
    <property type="match status" value="1"/>
</dbReference>
<keyword evidence="11" id="KW-0597">Phosphoprotein</keyword>
<feature type="transmembrane region" description="Helical" evidence="14">
    <location>
        <begin position="394"/>
        <end position="414"/>
    </location>
</feature>
<reference evidence="17 18" key="1">
    <citation type="journal article" date="2019" name="Sci. Rep.">
        <title>Comparative genomics of chytrid fungi reveal insights into the obligate biotrophic and pathogenic lifestyle of Synchytrium endobioticum.</title>
        <authorList>
            <person name="van de Vossenberg B.T.L.H."/>
            <person name="Warris S."/>
            <person name="Nguyen H.D.T."/>
            <person name="van Gent-Pelzer M.P.E."/>
            <person name="Joly D.L."/>
            <person name="van de Geest H.C."/>
            <person name="Bonants P.J.M."/>
            <person name="Smith D.S."/>
            <person name="Levesque C.A."/>
            <person name="van der Lee T.A.J."/>
        </authorList>
    </citation>
    <scope>NUCLEOTIDE SEQUENCE [LARGE SCALE GENOMIC DNA]</scope>
    <source>
        <strain evidence="17 18">CBS 675.73</strain>
    </source>
</reference>
<feature type="active site" evidence="12">
    <location>
        <position position="19"/>
    </location>
</feature>
<dbReference type="Gene3D" id="3.90.70.40">
    <property type="match status" value="1"/>
</dbReference>
<evidence type="ECO:0000256" key="14">
    <source>
        <dbReference type="SAM" id="Phobius"/>
    </source>
</evidence>
<evidence type="ECO:0000256" key="3">
    <source>
        <dbReference type="ARBA" id="ARBA00012759"/>
    </source>
</evidence>